<keyword evidence="3" id="KW-1185">Reference proteome</keyword>
<dbReference type="Pfam" id="PF10508">
    <property type="entry name" value="Proteasom_PSMB"/>
    <property type="match status" value="1"/>
</dbReference>
<evidence type="ECO:0000256" key="1">
    <source>
        <dbReference type="SAM" id="MobiDB-lite"/>
    </source>
</evidence>
<gene>
    <name evidence="2" type="ORF">HJC23_008505</name>
</gene>
<dbReference type="InterPro" id="IPR019538">
    <property type="entry name" value="PSMD5"/>
</dbReference>
<evidence type="ECO:0008006" key="4">
    <source>
        <dbReference type="Google" id="ProtNLM"/>
    </source>
</evidence>
<comment type="caution">
    <text evidence="2">The sequence shown here is derived from an EMBL/GenBank/DDBJ whole genome shotgun (WGS) entry which is preliminary data.</text>
</comment>
<dbReference type="PANTHER" id="PTHR13554:SF10">
    <property type="entry name" value="26S PROTEASOME NON-ATPASE REGULATORY SUBUNIT 5"/>
    <property type="match status" value="1"/>
</dbReference>
<proteinExistence type="predicted"/>
<evidence type="ECO:0000313" key="3">
    <source>
        <dbReference type="Proteomes" id="UP001516023"/>
    </source>
</evidence>
<sequence length="605" mass="66369">MESTTSTSVDDAVEKALLSLLAASSIPSTSASSTPDATSSSRQLLESHLHGPPGVVNSLLHRIWLPPPPTPSPPLHSPTSVRGDDAVSILSHLVEKYPAAYMALTSQAVREDTERRFASAPVDSADVPTTASDALLVALAKLLIAPNVDDKVRIATNANDALLTLCRWDHQYNCGKGLVAKRLFAALHLVWRHIQSQEKREWSAAQIRIASLMIDVALLGEEQFSWAVTADDDSGCIMDMLLHLALDVPNDDPLLQMSALDQLERLACEPMHRRRAEFLLGNDILSRGLLCLVGSNGDLTTDASVTDEWTEMDPVNGAAALRLLTEISRVGVSTSLSLSLLEESIVTKFQLLLKNFHKALQQFHPQGELERLSYIHAVSSLFATCSIGACSTPNNESAATTTELTNTILRDKSLLHDWLSLHSRAAQPKLKSAVLCSMAQVMEPTEWNDDSAKVKRGSTDTAKACTRPNDAIVLQLYQAFSEANGHRDPTELLLTSAKSPFVEERLGAYTVLKALVMRGAAVRLLLLYNDVDSGKNSFLEWLLNHDNESTTEGRNAKYQIVNTMLSLSGNLICGLIPEKLMRELELWNERGPQFRRTIPWEMATE</sequence>
<reference evidence="2 3" key="1">
    <citation type="journal article" date="2020" name="G3 (Bethesda)">
        <title>Improved Reference Genome for Cyclotella cryptica CCMP332, a Model for Cell Wall Morphogenesis, Salinity Adaptation, and Lipid Production in Diatoms (Bacillariophyta).</title>
        <authorList>
            <person name="Roberts W.R."/>
            <person name="Downey K.M."/>
            <person name="Ruck E.C."/>
            <person name="Traller J.C."/>
            <person name="Alverson A.J."/>
        </authorList>
    </citation>
    <scope>NUCLEOTIDE SEQUENCE [LARGE SCALE GENOMIC DNA]</scope>
    <source>
        <strain evidence="2 3">CCMP332</strain>
    </source>
</reference>
<dbReference type="PANTHER" id="PTHR13554">
    <property type="entry name" value="26S PROTEASOME NON-ATPASE REGULATORY SUBUNIT 5-RELATED"/>
    <property type="match status" value="1"/>
</dbReference>
<organism evidence="2 3">
    <name type="scientific">Cyclotella cryptica</name>
    <dbReference type="NCBI Taxonomy" id="29204"/>
    <lineage>
        <taxon>Eukaryota</taxon>
        <taxon>Sar</taxon>
        <taxon>Stramenopiles</taxon>
        <taxon>Ochrophyta</taxon>
        <taxon>Bacillariophyta</taxon>
        <taxon>Coscinodiscophyceae</taxon>
        <taxon>Thalassiosirophycidae</taxon>
        <taxon>Stephanodiscales</taxon>
        <taxon>Stephanodiscaceae</taxon>
        <taxon>Cyclotella</taxon>
    </lineage>
</organism>
<dbReference type="AlphaFoldDB" id="A0ABD3R5J1"/>
<dbReference type="Proteomes" id="UP001516023">
    <property type="component" value="Unassembled WGS sequence"/>
</dbReference>
<accession>A0ABD3R5J1</accession>
<feature type="compositionally biased region" description="Low complexity" evidence="1">
    <location>
        <begin position="27"/>
        <end position="41"/>
    </location>
</feature>
<name>A0ABD3R5J1_9STRA</name>
<feature type="region of interest" description="Disordered" evidence="1">
    <location>
        <begin position="27"/>
        <end position="48"/>
    </location>
</feature>
<dbReference type="EMBL" id="JABMIG020000006">
    <property type="protein sequence ID" value="KAL3804690.1"/>
    <property type="molecule type" value="Genomic_DNA"/>
</dbReference>
<protein>
    <recommendedName>
        <fullName evidence="4">Ataxin-10 domain-containing protein</fullName>
    </recommendedName>
</protein>
<evidence type="ECO:0000313" key="2">
    <source>
        <dbReference type="EMBL" id="KAL3804690.1"/>
    </source>
</evidence>